<feature type="signal peptide" evidence="1">
    <location>
        <begin position="1"/>
        <end position="23"/>
    </location>
</feature>
<dbReference type="Proteomes" id="UP000479293">
    <property type="component" value="Unassembled WGS sequence"/>
</dbReference>
<dbReference type="PANTHER" id="PTHR42852">
    <property type="entry name" value="THIOL:DISULFIDE INTERCHANGE PROTEIN DSBE"/>
    <property type="match status" value="1"/>
</dbReference>
<dbReference type="PROSITE" id="PS51352">
    <property type="entry name" value="THIOREDOXIN_2"/>
    <property type="match status" value="1"/>
</dbReference>
<proteinExistence type="predicted"/>
<keyword evidence="1" id="KW-0732">Signal</keyword>
<evidence type="ECO:0000256" key="1">
    <source>
        <dbReference type="SAM" id="SignalP"/>
    </source>
</evidence>
<protein>
    <submittedName>
        <fullName evidence="3">Redoxin family protein</fullName>
    </submittedName>
</protein>
<dbReference type="InterPro" id="IPR013740">
    <property type="entry name" value="Redoxin"/>
</dbReference>
<dbReference type="InterPro" id="IPR036249">
    <property type="entry name" value="Thioredoxin-like_sf"/>
</dbReference>
<sequence>MKQLSSCFLIILGLYLASCTTSSTSTIVKSGTWRATLTRDGHQLPFQLELEANSDASTYSAYAVNGSERFKMDTAYVQNDSLHIPMSLYDSELVGKVGDDRLTGVWRVRRVDKVGGELPFEAVLGEEYRFFNTSETSDPAAFAGKWTVQFQGEDPEDSYPAVGVFEQKGSTLTGTFLTSTGDYRYLAGNVKGDSLFLSCFDGSHAFLFTAARQGDGTLQGKAWYGLTGYETWTAKPDPNAQLPDANTLTYLKPGYETFDFKFPNADGKMVSLQDPAFKDKVTVVQIMGSWCPNCMDETRFLAPWYKKNRDRGVEIVGLAFERSKKLEDSAPKLRKMAERYDVYYPIVLAGLSNKDSADTALPMLNHVMSFPTTIILDKNHKVRTIHTGFSGPGTGKYYDEFVADFNRLIDKLVAEK</sequence>
<reference evidence="3 4" key="1">
    <citation type="submission" date="2019-10" db="EMBL/GenBank/DDBJ databases">
        <title>Draft Genome Sequence of Cytophagaceae sp. SJW1-29.</title>
        <authorList>
            <person name="Choi A."/>
        </authorList>
    </citation>
    <scope>NUCLEOTIDE SEQUENCE [LARGE SCALE GENOMIC DNA]</scope>
    <source>
        <strain evidence="3 4">SJW1-29</strain>
    </source>
</reference>
<dbReference type="AlphaFoldDB" id="A0A7C9BBU1"/>
<dbReference type="EMBL" id="WHLY01000002">
    <property type="protein sequence ID" value="MPR33658.1"/>
    <property type="molecule type" value="Genomic_DNA"/>
</dbReference>
<name>A0A7C9BBU1_9BACT</name>
<dbReference type="GO" id="GO:0016491">
    <property type="term" value="F:oxidoreductase activity"/>
    <property type="evidence" value="ECO:0007669"/>
    <property type="project" value="InterPro"/>
</dbReference>
<evidence type="ECO:0000313" key="4">
    <source>
        <dbReference type="Proteomes" id="UP000479293"/>
    </source>
</evidence>
<feature type="chain" id="PRO_5028883295" evidence="1">
    <location>
        <begin position="24"/>
        <end position="416"/>
    </location>
</feature>
<organism evidence="3 4">
    <name type="scientific">Salmonirosea aquatica</name>
    <dbReference type="NCBI Taxonomy" id="2654236"/>
    <lineage>
        <taxon>Bacteria</taxon>
        <taxon>Pseudomonadati</taxon>
        <taxon>Bacteroidota</taxon>
        <taxon>Cytophagia</taxon>
        <taxon>Cytophagales</taxon>
        <taxon>Spirosomataceae</taxon>
        <taxon>Salmonirosea</taxon>
    </lineage>
</organism>
<evidence type="ECO:0000259" key="2">
    <source>
        <dbReference type="PROSITE" id="PS51352"/>
    </source>
</evidence>
<accession>A0A7C9BBU1</accession>
<dbReference type="PANTHER" id="PTHR42852:SF13">
    <property type="entry name" value="PROTEIN DIPZ"/>
    <property type="match status" value="1"/>
</dbReference>
<dbReference type="Gene3D" id="3.40.30.10">
    <property type="entry name" value="Glutaredoxin"/>
    <property type="match status" value="1"/>
</dbReference>
<dbReference type="RefSeq" id="WP_152759117.1">
    <property type="nucleotide sequence ID" value="NZ_WHLY01000002.1"/>
</dbReference>
<keyword evidence="4" id="KW-1185">Reference proteome</keyword>
<evidence type="ECO:0000313" key="3">
    <source>
        <dbReference type="EMBL" id="MPR33658.1"/>
    </source>
</evidence>
<dbReference type="CDD" id="cd02966">
    <property type="entry name" value="TlpA_like_family"/>
    <property type="match status" value="1"/>
</dbReference>
<feature type="domain" description="Thioredoxin" evidence="2">
    <location>
        <begin position="251"/>
        <end position="414"/>
    </location>
</feature>
<dbReference type="InterPro" id="IPR050553">
    <property type="entry name" value="Thioredoxin_ResA/DsbE_sf"/>
</dbReference>
<dbReference type="SUPFAM" id="SSF52833">
    <property type="entry name" value="Thioredoxin-like"/>
    <property type="match status" value="1"/>
</dbReference>
<dbReference type="InterPro" id="IPR013766">
    <property type="entry name" value="Thioredoxin_domain"/>
</dbReference>
<gene>
    <name evidence="3" type="ORF">GBK04_09825</name>
</gene>
<dbReference type="Pfam" id="PF08534">
    <property type="entry name" value="Redoxin"/>
    <property type="match status" value="1"/>
</dbReference>
<comment type="caution">
    <text evidence="3">The sequence shown here is derived from an EMBL/GenBank/DDBJ whole genome shotgun (WGS) entry which is preliminary data.</text>
</comment>